<evidence type="ECO:0000313" key="2">
    <source>
        <dbReference type="EMBL" id="CRK23752.1"/>
    </source>
</evidence>
<evidence type="ECO:0000313" key="3">
    <source>
        <dbReference type="Proteomes" id="UP000045706"/>
    </source>
</evidence>
<sequence length="120" mass="13128">MESAGRISSTPPTKLLLLQATSMRTAHQSRNHPSPSRGLPCHHSSNTISTVGTAIRRPRCSKPLPRHPTARTPLTPFLRLKVVKAGRISTLSHAGFLIRPRHIPPRIPRSTALPARAFQG</sequence>
<dbReference type="AlphaFoldDB" id="A0A0G4LNW8"/>
<feature type="compositionally biased region" description="Polar residues" evidence="1">
    <location>
        <begin position="19"/>
        <end position="34"/>
    </location>
</feature>
<feature type="region of interest" description="Disordered" evidence="1">
    <location>
        <begin position="19"/>
        <end position="72"/>
    </location>
</feature>
<reference evidence="3" key="1">
    <citation type="submission" date="2015-05" db="EMBL/GenBank/DDBJ databases">
        <authorList>
            <person name="Fogelqvist Johan"/>
        </authorList>
    </citation>
    <scope>NUCLEOTIDE SEQUENCE [LARGE SCALE GENOMIC DNA]</scope>
</reference>
<gene>
    <name evidence="2" type="ORF">BN1723_018098</name>
</gene>
<organism evidence="2 3">
    <name type="scientific">Verticillium longisporum</name>
    <name type="common">Verticillium dahliae var. longisporum</name>
    <dbReference type="NCBI Taxonomy" id="100787"/>
    <lineage>
        <taxon>Eukaryota</taxon>
        <taxon>Fungi</taxon>
        <taxon>Dikarya</taxon>
        <taxon>Ascomycota</taxon>
        <taxon>Pezizomycotina</taxon>
        <taxon>Sordariomycetes</taxon>
        <taxon>Hypocreomycetidae</taxon>
        <taxon>Glomerellales</taxon>
        <taxon>Plectosphaerellaceae</taxon>
        <taxon>Verticillium</taxon>
    </lineage>
</organism>
<feature type="compositionally biased region" description="Polar residues" evidence="1">
    <location>
        <begin position="43"/>
        <end position="52"/>
    </location>
</feature>
<dbReference type="Proteomes" id="UP000045706">
    <property type="component" value="Unassembled WGS sequence"/>
</dbReference>
<name>A0A0G4LNW8_VERLO</name>
<accession>A0A0G4LNW8</accession>
<protein>
    <submittedName>
        <fullName evidence="2">Uncharacterized protein</fullName>
    </submittedName>
</protein>
<proteinExistence type="predicted"/>
<feature type="compositionally biased region" description="Basic residues" evidence="1">
    <location>
        <begin position="56"/>
        <end position="69"/>
    </location>
</feature>
<evidence type="ECO:0000256" key="1">
    <source>
        <dbReference type="SAM" id="MobiDB-lite"/>
    </source>
</evidence>
<dbReference type="EMBL" id="CVQI01015236">
    <property type="protein sequence ID" value="CRK23752.1"/>
    <property type="molecule type" value="Genomic_DNA"/>
</dbReference>